<feature type="non-terminal residue" evidence="1">
    <location>
        <position position="1"/>
    </location>
</feature>
<evidence type="ECO:0000313" key="2">
    <source>
        <dbReference type="Proteomes" id="UP001055072"/>
    </source>
</evidence>
<name>A0ACB8TMI7_9APHY</name>
<reference evidence="1" key="1">
    <citation type="journal article" date="2021" name="Environ. Microbiol.">
        <title>Gene family expansions and transcriptome signatures uncover fungal adaptations to wood decay.</title>
        <authorList>
            <person name="Hage H."/>
            <person name="Miyauchi S."/>
            <person name="Viragh M."/>
            <person name="Drula E."/>
            <person name="Min B."/>
            <person name="Chaduli D."/>
            <person name="Navarro D."/>
            <person name="Favel A."/>
            <person name="Norest M."/>
            <person name="Lesage-Meessen L."/>
            <person name="Balint B."/>
            <person name="Merenyi Z."/>
            <person name="de Eugenio L."/>
            <person name="Morin E."/>
            <person name="Martinez A.T."/>
            <person name="Baldrian P."/>
            <person name="Stursova M."/>
            <person name="Martinez M.J."/>
            <person name="Novotny C."/>
            <person name="Magnuson J.K."/>
            <person name="Spatafora J.W."/>
            <person name="Maurice S."/>
            <person name="Pangilinan J."/>
            <person name="Andreopoulos W."/>
            <person name="LaButti K."/>
            <person name="Hundley H."/>
            <person name="Na H."/>
            <person name="Kuo A."/>
            <person name="Barry K."/>
            <person name="Lipzen A."/>
            <person name="Henrissat B."/>
            <person name="Riley R."/>
            <person name="Ahrendt S."/>
            <person name="Nagy L.G."/>
            <person name="Grigoriev I.V."/>
            <person name="Martin F."/>
            <person name="Rosso M.N."/>
        </authorList>
    </citation>
    <scope>NUCLEOTIDE SEQUENCE</scope>
    <source>
        <strain evidence="1">CBS 384.51</strain>
    </source>
</reference>
<dbReference type="EMBL" id="MU274981">
    <property type="protein sequence ID" value="KAI0083210.1"/>
    <property type="molecule type" value="Genomic_DNA"/>
</dbReference>
<feature type="non-terminal residue" evidence="1">
    <location>
        <position position="66"/>
    </location>
</feature>
<sequence length="66" mass="7607">YRLAGIIYFGDFHFTCRVIDNEGIIWYNDGIQTGSQSRYESHIDNTHSQLLQTAPGHRKCSVIIYS</sequence>
<dbReference type="Proteomes" id="UP001055072">
    <property type="component" value="Unassembled WGS sequence"/>
</dbReference>
<keyword evidence="2" id="KW-1185">Reference proteome</keyword>
<organism evidence="1 2">
    <name type="scientific">Irpex rosettiformis</name>
    <dbReference type="NCBI Taxonomy" id="378272"/>
    <lineage>
        <taxon>Eukaryota</taxon>
        <taxon>Fungi</taxon>
        <taxon>Dikarya</taxon>
        <taxon>Basidiomycota</taxon>
        <taxon>Agaricomycotina</taxon>
        <taxon>Agaricomycetes</taxon>
        <taxon>Polyporales</taxon>
        <taxon>Irpicaceae</taxon>
        <taxon>Irpex</taxon>
    </lineage>
</organism>
<comment type="caution">
    <text evidence="1">The sequence shown here is derived from an EMBL/GenBank/DDBJ whole genome shotgun (WGS) entry which is preliminary data.</text>
</comment>
<accession>A0ACB8TMI7</accession>
<proteinExistence type="predicted"/>
<evidence type="ECO:0000313" key="1">
    <source>
        <dbReference type="EMBL" id="KAI0083210.1"/>
    </source>
</evidence>
<gene>
    <name evidence="1" type="ORF">BDY19DRAFT_873618</name>
</gene>
<protein>
    <submittedName>
        <fullName evidence="1">Uncharacterized protein</fullName>
    </submittedName>
</protein>